<dbReference type="Gene3D" id="3.40.50.10330">
    <property type="entry name" value="Probable inorganic polyphosphate/atp-NAD kinase, domain 1"/>
    <property type="match status" value="1"/>
</dbReference>
<evidence type="ECO:0000313" key="4">
    <source>
        <dbReference type="Proteomes" id="UP001177023"/>
    </source>
</evidence>
<proteinExistence type="predicted"/>
<dbReference type="AlphaFoldDB" id="A0AA36GIP3"/>
<dbReference type="Proteomes" id="UP001177023">
    <property type="component" value="Unassembled WGS sequence"/>
</dbReference>
<reference evidence="3" key="1">
    <citation type="submission" date="2023-06" db="EMBL/GenBank/DDBJ databases">
        <authorList>
            <person name="Delattre M."/>
        </authorList>
    </citation>
    <scope>NUCLEOTIDE SEQUENCE</scope>
    <source>
        <strain evidence="3">AF72</strain>
    </source>
</reference>
<protein>
    <recommendedName>
        <fullName evidence="2">DAGKc domain-containing protein</fullName>
    </recommendedName>
</protein>
<evidence type="ECO:0000259" key="2">
    <source>
        <dbReference type="PROSITE" id="PS50146"/>
    </source>
</evidence>
<dbReference type="PANTHER" id="PTHR12358:SF112">
    <property type="entry name" value="LD11247P-RELATED"/>
    <property type="match status" value="1"/>
</dbReference>
<accession>A0AA36GIP3</accession>
<feature type="domain" description="DAGKc" evidence="2">
    <location>
        <begin position="9"/>
        <end position="159"/>
    </location>
</feature>
<feature type="region of interest" description="Disordered" evidence="1">
    <location>
        <begin position="236"/>
        <end position="263"/>
    </location>
</feature>
<comment type="caution">
    <text evidence="3">The sequence shown here is derived from an EMBL/GenBank/DDBJ whole genome shotgun (WGS) entry which is preliminary data.</text>
</comment>
<evidence type="ECO:0000313" key="3">
    <source>
        <dbReference type="EMBL" id="CAJ0587062.1"/>
    </source>
</evidence>
<dbReference type="Gene3D" id="2.60.200.40">
    <property type="match status" value="1"/>
</dbReference>
<dbReference type="EMBL" id="CATQJA010002709">
    <property type="protein sequence ID" value="CAJ0587062.1"/>
    <property type="molecule type" value="Genomic_DNA"/>
</dbReference>
<dbReference type="InterPro" id="IPR050187">
    <property type="entry name" value="Lipid_Phosphate_FormReg"/>
</dbReference>
<gene>
    <name evidence="3" type="ORF">MSPICULIGERA_LOCUS25042</name>
</gene>
<feature type="compositionally biased region" description="Basic and acidic residues" evidence="1">
    <location>
        <begin position="236"/>
        <end position="251"/>
    </location>
</feature>
<dbReference type="InterPro" id="IPR001206">
    <property type="entry name" value="Diacylglycerol_kinase_cat_dom"/>
</dbReference>
<dbReference type="InterPro" id="IPR017438">
    <property type="entry name" value="ATP-NAD_kinase_N"/>
</dbReference>
<dbReference type="SUPFAM" id="SSF111331">
    <property type="entry name" value="NAD kinase/diacylglycerol kinase-like"/>
    <property type="match status" value="1"/>
</dbReference>
<dbReference type="GO" id="GO:0016020">
    <property type="term" value="C:membrane"/>
    <property type="evidence" value="ECO:0007669"/>
    <property type="project" value="TreeGrafter"/>
</dbReference>
<name>A0AA36GIP3_9BILA</name>
<dbReference type="GO" id="GO:0005737">
    <property type="term" value="C:cytoplasm"/>
    <property type="evidence" value="ECO:0007669"/>
    <property type="project" value="TreeGrafter"/>
</dbReference>
<evidence type="ECO:0000256" key="1">
    <source>
        <dbReference type="SAM" id="MobiDB-lite"/>
    </source>
</evidence>
<dbReference type="SMART" id="SM00046">
    <property type="entry name" value="DAGKc"/>
    <property type="match status" value="1"/>
</dbReference>
<sequence>MRLNLGIDLPTGRLLIFVNPNSGAGNGMKTFNQRMQPLLSQRGIAYELVVTKGPGQAEQAARERTDLAEFAGVLIVSGDGLVFEWLNGLCARGDSFSLVPHLPIGIVPSGSGNGLLASVFASKNYPLKGEKFLDKAIRISTSASSVAVPVNLIHVQTDRKNIVSFLSFGWGLLADIDIESERWRRTLGSSRFVAGALIRCLNLRSYRGKLSFLPYDKSTRTTSPYAYPVHPCSAKERATIEPRRQRNRDDSAYSSTTFPREDDQEWEAVHSVHDVPNIERPIPEQWTTIDDDFVFVYAMAKSHIANDGPLMPQAKTYEDRIYLTYAVRRDCSRIGLARFLNDIETASHLDAPFFKVIEVSAFRLEPEIEGSSYLVVDGEVVTARSIQATVTRLHSTIMVANETV</sequence>
<dbReference type="GO" id="GO:0001727">
    <property type="term" value="F:lipid kinase activity"/>
    <property type="evidence" value="ECO:0007669"/>
    <property type="project" value="TreeGrafter"/>
</dbReference>
<organism evidence="3 4">
    <name type="scientific">Mesorhabditis spiculigera</name>
    <dbReference type="NCBI Taxonomy" id="96644"/>
    <lineage>
        <taxon>Eukaryota</taxon>
        <taxon>Metazoa</taxon>
        <taxon>Ecdysozoa</taxon>
        <taxon>Nematoda</taxon>
        <taxon>Chromadorea</taxon>
        <taxon>Rhabditida</taxon>
        <taxon>Rhabditina</taxon>
        <taxon>Rhabditomorpha</taxon>
        <taxon>Rhabditoidea</taxon>
        <taxon>Rhabditidae</taxon>
        <taxon>Mesorhabditinae</taxon>
        <taxon>Mesorhabditis</taxon>
    </lineage>
</organism>
<keyword evidence="4" id="KW-1185">Reference proteome</keyword>
<feature type="non-terminal residue" evidence="3">
    <location>
        <position position="404"/>
    </location>
</feature>
<dbReference type="InterPro" id="IPR016064">
    <property type="entry name" value="NAD/diacylglycerol_kinase_sf"/>
</dbReference>
<dbReference type="GO" id="GO:0046512">
    <property type="term" value="P:sphingosine biosynthetic process"/>
    <property type="evidence" value="ECO:0007669"/>
    <property type="project" value="TreeGrafter"/>
</dbReference>
<dbReference type="PROSITE" id="PS50146">
    <property type="entry name" value="DAGK"/>
    <property type="match status" value="1"/>
</dbReference>
<dbReference type="PANTHER" id="PTHR12358">
    <property type="entry name" value="SPHINGOSINE KINASE"/>
    <property type="match status" value="1"/>
</dbReference>
<dbReference type="Pfam" id="PF00781">
    <property type="entry name" value="DAGK_cat"/>
    <property type="match status" value="1"/>
</dbReference>